<feature type="compositionally biased region" description="Acidic residues" evidence="1">
    <location>
        <begin position="422"/>
        <end position="432"/>
    </location>
</feature>
<proteinExistence type="predicted"/>
<dbReference type="SMART" id="SM00164">
    <property type="entry name" value="TBC"/>
    <property type="match status" value="1"/>
</dbReference>
<dbReference type="InterPro" id="IPR000195">
    <property type="entry name" value="Rab-GAP-TBC_dom"/>
</dbReference>
<gene>
    <name evidence="3" type="ORF">BgAZ_108590</name>
</gene>
<dbReference type="PANTHER" id="PTHR47219:SF20">
    <property type="entry name" value="TBC1 DOMAIN FAMILY MEMBER 2B"/>
    <property type="match status" value="1"/>
</dbReference>
<dbReference type="PANTHER" id="PTHR47219">
    <property type="entry name" value="RAB GTPASE-ACTIVATING PROTEIN 1-LIKE"/>
    <property type="match status" value="1"/>
</dbReference>
<dbReference type="InterPro" id="IPR050302">
    <property type="entry name" value="Rab_GAP_TBC_domain"/>
</dbReference>
<feature type="compositionally biased region" description="Acidic residues" evidence="1">
    <location>
        <begin position="372"/>
        <end position="400"/>
    </location>
</feature>
<keyword evidence="4" id="KW-1185">Reference proteome</keyword>
<dbReference type="InterPro" id="IPR035969">
    <property type="entry name" value="Rab-GAP_TBC_sf"/>
</dbReference>
<evidence type="ECO:0000313" key="3">
    <source>
        <dbReference type="EMBL" id="KAK1444953.1"/>
    </source>
</evidence>
<evidence type="ECO:0000313" key="4">
    <source>
        <dbReference type="Proteomes" id="UP001230268"/>
    </source>
</evidence>
<reference evidence="3" key="1">
    <citation type="submission" date="2023-08" db="EMBL/GenBank/DDBJ databases">
        <title>Draft sequence of the Babesia gibsoni genome.</title>
        <authorList>
            <person name="Yamagishi J.Y."/>
            <person name="Xuan X.X."/>
        </authorList>
    </citation>
    <scope>NUCLEOTIDE SEQUENCE</scope>
    <source>
        <strain evidence="3">Azabu</strain>
    </source>
</reference>
<dbReference type="GO" id="GO:0005096">
    <property type="term" value="F:GTPase activator activity"/>
    <property type="evidence" value="ECO:0007669"/>
    <property type="project" value="TreeGrafter"/>
</dbReference>
<evidence type="ECO:0000256" key="1">
    <source>
        <dbReference type="SAM" id="MobiDB-lite"/>
    </source>
</evidence>
<sequence>MLSQEFWDAERKSSLLNRSGVKSLEELEALRQKVRELVTGEAGEQLFAANVVNSVTELFRTCTLWITSAVADQATEDTVNLFEVTPENERIFRLDAERTFATEQYRETFCNTLKKVFEHIGDYHQGEGFVIAFLSLFLETEEVVTLLTQLHKKHMHGYFSCTPEAYVRDCRVLMKLLKERHEKLHDHIEGLVVPETFCSKWFIAMNIHVLTFEHVITYMKHVFTKGHAYIFRFGLAFLLFHADELVACGDVSKILQILRIDEAVYPDENKREEVYQGILKLADETEVDGDKITEFRKEVEEDMKKQKEDREKRLKEIDYSDEEIVFSDEEDKKEKEEPVAEAKPEVVPEPQPEPVPEPVAAPEPEPQPEPAPEPEAEPEPEPEPQPEPAPEPEAEPEPEPQQETVPEPPVEEEPPVEAPVNETEEAVEEEVPPAEAEVAPADEEPAAKEEE</sequence>
<dbReference type="Gene3D" id="1.10.472.80">
    <property type="entry name" value="Ypt/Rab-GAP domain of gyp1p, domain 3"/>
    <property type="match status" value="1"/>
</dbReference>
<dbReference type="Pfam" id="PF00566">
    <property type="entry name" value="RabGAP-TBC"/>
    <property type="match status" value="1"/>
</dbReference>
<evidence type="ECO:0000259" key="2">
    <source>
        <dbReference type="SMART" id="SM00164"/>
    </source>
</evidence>
<feature type="compositionally biased region" description="Basic and acidic residues" evidence="1">
    <location>
        <begin position="330"/>
        <end position="346"/>
    </location>
</feature>
<name>A0AAD8PGA4_BABGI</name>
<feature type="domain" description="Rab-GAP TBC" evidence="2">
    <location>
        <begin position="30"/>
        <end position="249"/>
    </location>
</feature>
<dbReference type="AlphaFoldDB" id="A0AAD8PGA4"/>
<organism evidence="3 4">
    <name type="scientific">Babesia gibsoni</name>
    <dbReference type="NCBI Taxonomy" id="33632"/>
    <lineage>
        <taxon>Eukaryota</taxon>
        <taxon>Sar</taxon>
        <taxon>Alveolata</taxon>
        <taxon>Apicomplexa</taxon>
        <taxon>Aconoidasida</taxon>
        <taxon>Piroplasmida</taxon>
        <taxon>Babesiidae</taxon>
        <taxon>Babesia</taxon>
    </lineage>
</organism>
<dbReference type="EMBL" id="JAVEPI010000001">
    <property type="protein sequence ID" value="KAK1444953.1"/>
    <property type="molecule type" value="Genomic_DNA"/>
</dbReference>
<feature type="compositionally biased region" description="Pro residues" evidence="1">
    <location>
        <begin position="347"/>
        <end position="371"/>
    </location>
</feature>
<accession>A0AAD8PGA4</accession>
<dbReference type="Proteomes" id="UP001230268">
    <property type="component" value="Unassembled WGS sequence"/>
</dbReference>
<dbReference type="SUPFAM" id="SSF47923">
    <property type="entry name" value="Ypt/Rab-GAP domain of gyp1p"/>
    <property type="match status" value="2"/>
</dbReference>
<comment type="caution">
    <text evidence="3">The sequence shown here is derived from an EMBL/GenBank/DDBJ whole genome shotgun (WGS) entry which is preliminary data.</text>
</comment>
<dbReference type="GO" id="GO:0031267">
    <property type="term" value="F:small GTPase binding"/>
    <property type="evidence" value="ECO:0007669"/>
    <property type="project" value="TreeGrafter"/>
</dbReference>
<feature type="region of interest" description="Disordered" evidence="1">
    <location>
        <begin position="321"/>
        <end position="451"/>
    </location>
</feature>
<protein>
    <recommendedName>
        <fullName evidence="2">Rab-GAP TBC domain-containing protein</fullName>
    </recommendedName>
</protein>